<dbReference type="Proteomes" id="UP000605676">
    <property type="component" value="Unassembled WGS sequence"/>
</dbReference>
<dbReference type="EMBL" id="JAENRR010000001">
    <property type="protein sequence ID" value="MBK3515714.1"/>
    <property type="molecule type" value="Genomic_DNA"/>
</dbReference>
<gene>
    <name evidence="1" type="ORF">JIV24_00080</name>
</gene>
<dbReference type="InterPro" id="IPR015943">
    <property type="entry name" value="WD40/YVTN_repeat-like_dom_sf"/>
</dbReference>
<protein>
    <submittedName>
        <fullName evidence="1">Uncharacterized protein</fullName>
    </submittedName>
</protein>
<keyword evidence="2" id="KW-1185">Reference proteome</keyword>
<reference evidence="1 2" key="1">
    <citation type="submission" date="2021-01" db="EMBL/GenBank/DDBJ databases">
        <title>Carboxyliciviraga sp.nov., isolated from coastal sediments.</title>
        <authorList>
            <person name="Lu D."/>
            <person name="Zhang T."/>
        </authorList>
    </citation>
    <scope>NUCLEOTIDE SEQUENCE [LARGE SCALE GENOMIC DNA]</scope>
    <source>
        <strain evidence="1 2">N1Y132</strain>
    </source>
</reference>
<dbReference type="RefSeq" id="WP_200462946.1">
    <property type="nucleotide sequence ID" value="NZ_JAENRR010000001.1"/>
</dbReference>
<dbReference type="SUPFAM" id="SSF63829">
    <property type="entry name" value="Calcium-dependent phosphotriesterase"/>
    <property type="match status" value="1"/>
</dbReference>
<organism evidence="1 2">
    <name type="scientific">Carboxylicivirga marina</name>
    <dbReference type="NCBI Taxonomy" id="2800988"/>
    <lineage>
        <taxon>Bacteria</taxon>
        <taxon>Pseudomonadati</taxon>
        <taxon>Bacteroidota</taxon>
        <taxon>Bacteroidia</taxon>
        <taxon>Marinilabiliales</taxon>
        <taxon>Marinilabiliaceae</taxon>
        <taxon>Carboxylicivirga</taxon>
    </lineage>
</organism>
<sequence length="365" mass="40535">MKKLLLAASVAATIGFSGCGDVNIYKLEAHQGAYVLNKGTNESTVSYYNYEREECTNDYYQKKNNGNTIGSGASSMVIRKSSEYAKGVAFVTLPSENAVEMINVDGFTSISSIDDFTSPTDVLQGEEGVIYVCHGGNKVSSYNTSTHEVIKEFTIGTNPQKLISSGKFLYAACAGDGTGAKVFVIDMSNEVKVDTVDFAYNNPIDMVVDIDRKVWVYCDDTEQVLVKLDRQFVTETLEEDTPNERDTTYLTNEPINFSLGARMSDSANPLTISNDGRILYYVYGKLCANSVYIETEDDLNQDVSIVSGDYKDVAFNGIDYDPRTRRITALTSDGKLVVLRNYDDVWNDEEFYEVGENPFMTSFNF</sequence>
<accession>A0ABS1HDI9</accession>
<dbReference type="PROSITE" id="PS51257">
    <property type="entry name" value="PROKAR_LIPOPROTEIN"/>
    <property type="match status" value="1"/>
</dbReference>
<comment type="caution">
    <text evidence="1">The sequence shown here is derived from an EMBL/GenBank/DDBJ whole genome shotgun (WGS) entry which is preliminary data.</text>
</comment>
<dbReference type="Gene3D" id="2.130.10.10">
    <property type="entry name" value="YVTN repeat-like/Quinoprotein amine dehydrogenase"/>
    <property type="match status" value="1"/>
</dbReference>
<evidence type="ECO:0000313" key="2">
    <source>
        <dbReference type="Proteomes" id="UP000605676"/>
    </source>
</evidence>
<name>A0ABS1HDI9_9BACT</name>
<evidence type="ECO:0000313" key="1">
    <source>
        <dbReference type="EMBL" id="MBK3515714.1"/>
    </source>
</evidence>
<proteinExistence type="predicted"/>